<organism evidence="4 5">
    <name type="scientific">Methanosphaera stadtmanae</name>
    <dbReference type="NCBI Taxonomy" id="2317"/>
    <lineage>
        <taxon>Archaea</taxon>
        <taxon>Methanobacteriati</taxon>
        <taxon>Methanobacteriota</taxon>
        <taxon>Methanomada group</taxon>
        <taxon>Methanobacteria</taxon>
        <taxon>Methanobacteriales</taxon>
        <taxon>Methanobacteriaceae</taxon>
        <taxon>Methanosphaera</taxon>
    </lineage>
</organism>
<keyword evidence="1 2" id="KW-0378">Hydrolase</keyword>
<dbReference type="SMR" id="A0A328Q9Y7"/>
<dbReference type="NCBIfam" id="NF001911">
    <property type="entry name" value="PRK00685.1"/>
    <property type="match status" value="1"/>
</dbReference>
<dbReference type="PANTHER" id="PTHR43546:SF3">
    <property type="entry name" value="UPF0173 METAL-DEPENDENT HYDROLASE MJ1163"/>
    <property type="match status" value="1"/>
</dbReference>
<dbReference type="InterPro" id="IPR050114">
    <property type="entry name" value="UPF0173_UPF0282_UlaG_hydrolase"/>
</dbReference>
<dbReference type="SUPFAM" id="SSF56281">
    <property type="entry name" value="Metallo-hydrolase/oxidoreductase"/>
    <property type="match status" value="1"/>
</dbReference>
<dbReference type="SMART" id="SM00849">
    <property type="entry name" value="Lactamase_B"/>
    <property type="match status" value="1"/>
</dbReference>
<dbReference type="EMBL" id="NGJK01000026">
    <property type="protein sequence ID" value="RAP03378.1"/>
    <property type="molecule type" value="Genomic_DNA"/>
</dbReference>
<dbReference type="Gene3D" id="3.60.15.10">
    <property type="entry name" value="Ribonuclease Z/Hydroxyacylglutathione hydrolase-like"/>
    <property type="match status" value="1"/>
</dbReference>
<dbReference type="Pfam" id="PF12706">
    <property type="entry name" value="Lactamase_B_2"/>
    <property type="match status" value="1"/>
</dbReference>
<dbReference type="AlphaFoldDB" id="A0A328Q9Y7"/>
<protein>
    <recommendedName>
        <fullName evidence="2">UPF0173 metal-dependent hydrolase CA615_02475</fullName>
    </recommendedName>
</protein>
<evidence type="ECO:0000256" key="1">
    <source>
        <dbReference type="ARBA" id="ARBA00022801"/>
    </source>
</evidence>
<evidence type="ECO:0000313" key="4">
    <source>
        <dbReference type="EMBL" id="RAP03378.1"/>
    </source>
</evidence>
<sequence length="234" mass="25395">MKIEYFGHSAFKIVSEEGLIMLIDPFISNNPLCSTPVETIDADVILITHGHSDHFGDALEIANNSGATIIATAEIANFVQRQGINAIAMNIGGTVSINNLVNVTMTDARHTSSIDFTEEVEEGGSATGFVITLESGKKIYHAGDTGLFGDMKTVIGDIYKPDIALIPIGDKYTMGIEDAAIAAKWLQSRIVIPMHYNTFPGIEQDVELFAKNVEDEIIGTMTVPLMPGEDYREE</sequence>
<accession>A0A328Q9Y7</accession>
<dbReference type="InterPro" id="IPR022877">
    <property type="entry name" value="UPF0173"/>
</dbReference>
<dbReference type="Proteomes" id="UP000248557">
    <property type="component" value="Unassembled WGS sequence"/>
</dbReference>
<dbReference type="InterPro" id="IPR001279">
    <property type="entry name" value="Metallo-B-lactamas"/>
</dbReference>
<dbReference type="OMA" id="MHYNTWP"/>
<proteinExistence type="inferred from homology"/>
<comment type="caution">
    <text evidence="4">The sequence shown here is derived from an EMBL/GenBank/DDBJ whole genome shotgun (WGS) entry which is preliminary data.</text>
</comment>
<evidence type="ECO:0000313" key="5">
    <source>
        <dbReference type="Proteomes" id="UP000248557"/>
    </source>
</evidence>
<feature type="domain" description="Metallo-beta-lactamase" evidence="3">
    <location>
        <begin position="7"/>
        <end position="195"/>
    </location>
</feature>
<dbReference type="PANTHER" id="PTHR43546">
    <property type="entry name" value="UPF0173 METAL-DEPENDENT HYDROLASE MJ1163-RELATED"/>
    <property type="match status" value="1"/>
</dbReference>
<reference evidence="4 5" key="1">
    <citation type="submission" date="2017-05" db="EMBL/GenBank/DDBJ databases">
        <title>Host range expansion of the Methanosphaera genus to humans and monogastric animals involves recent and extensive reduction in genome content.</title>
        <authorList>
            <person name="Hoedt E.C."/>
            <person name="Volmer J.G."/>
            <person name="Parks D.H."/>
            <person name="Rosewarne C.P."/>
            <person name="Denman S.E."/>
            <person name="Mcsweeney C.S."/>
            <person name="O Cuiv P."/>
            <person name="Hugenholtz P."/>
            <person name="Tyson G.W."/>
            <person name="Morrison M."/>
        </authorList>
    </citation>
    <scope>NUCLEOTIDE SEQUENCE [LARGE SCALE GENOMIC DNA]</scope>
    <source>
        <strain evidence="4 5">PA5</strain>
    </source>
</reference>
<gene>
    <name evidence="4" type="ORF">CA615_02475</name>
</gene>
<comment type="similarity">
    <text evidence="2">Belongs to the UPF0173 family.</text>
</comment>
<dbReference type="InterPro" id="IPR036866">
    <property type="entry name" value="RibonucZ/Hydroxyglut_hydro"/>
</dbReference>
<evidence type="ECO:0000256" key="2">
    <source>
        <dbReference type="HAMAP-Rule" id="MF_00457"/>
    </source>
</evidence>
<name>A0A328Q9Y7_9EURY</name>
<dbReference type="RefSeq" id="WP_011406115.1">
    <property type="nucleotide sequence ID" value="NZ_CATZNA010000134.1"/>
</dbReference>
<dbReference type="HAMAP" id="MF_00457">
    <property type="entry name" value="UPF0173"/>
    <property type="match status" value="1"/>
</dbReference>
<evidence type="ECO:0000259" key="3">
    <source>
        <dbReference type="SMART" id="SM00849"/>
    </source>
</evidence>
<dbReference type="GeneID" id="3856261"/>
<dbReference type="GO" id="GO:0016787">
    <property type="term" value="F:hydrolase activity"/>
    <property type="evidence" value="ECO:0007669"/>
    <property type="project" value="UniProtKB-UniRule"/>
</dbReference>